<proteinExistence type="inferred from homology"/>
<dbReference type="InterPro" id="IPR000979">
    <property type="entry name" value="Phosphodiesterase_MJ0936/Vps29"/>
</dbReference>
<dbReference type="InterPro" id="IPR024654">
    <property type="entry name" value="Calcineurin-like_PHP_lpxH"/>
</dbReference>
<name>A0A6F8V9C0_9PROT</name>
<keyword evidence="2" id="KW-0479">Metal-binding</keyword>
<dbReference type="InterPro" id="IPR053193">
    <property type="entry name" value="MetalloPDE_YfcE-like"/>
</dbReference>
<comment type="similarity">
    <text evidence="1 2">Belongs to the metallophosphoesterase superfamily. YfcE family.</text>
</comment>
<dbReference type="SUPFAM" id="SSF56300">
    <property type="entry name" value="Metallo-dependent phosphatases"/>
    <property type="match status" value="1"/>
</dbReference>
<evidence type="ECO:0000259" key="3">
    <source>
        <dbReference type="Pfam" id="PF12850"/>
    </source>
</evidence>
<dbReference type="NCBIfam" id="TIGR00040">
    <property type="entry name" value="yfcE"/>
    <property type="match status" value="1"/>
</dbReference>
<evidence type="ECO:0000256" key="2">
    <source>
        <dbReference type="RuleBase" id="RU362039"/>
    </source>
</evidence>
<dbReference type="GO" id="GO:0046872">
    <property type="term" value="F:metal ion binding"/>
    <property type="evidence" value="ECO:0007669"/>
    <property type="project" value="UniProtKB-KW"/>
</dbReference>
<dbReference type="Pfam" id="PF12850">
    <property type="entry name" value="Metallophos_2"/>
    <property type="match status" value="1"/>
</dbReference>
<evidence type="ECO:0000313" key="4">
    <source>
        <dbReference type="EMBL" id="BCB26298.1"/>
    </source>
</evidence>
<dbReference type="RefSeq" id="WP_173061758.1">
    <property type="nucleotide sequence ID" value="NZ_AP022853.1"/>
</dbReference>
<sequence>MKICVISDSHDNRHLMAAAVEAAMEKGAEAVIHCGDVVAPTTLKCLLKFGLPVHVIYGNNTGDLFAMSKLATESGSLIRFYGQDAGINLCGRNIFIVHYPHYARALATTGDWDLVCCGHDHNASIQTVHNIKGGHTWYVNPGTVGGVGAPATFVLGDLTTMQFEIFDVPPEESDNSSRLTVAS</sequence>
<evidence type="ECO:0000256" key="1">
    <source>
        <dbReference type="ARBA" id="ARBA00008950"/>
    </source>
</evidence>
<comment type="cofactor">
    <cofactor evidence="2">
        <name>a divalent metal cation</name>
        <dbReference type="ChEBI" id="CHEBI:60240"/>
    </cofactor>
</comment>
<dbReference type="GO" id="GO:0016787">
    <property type="term" value="F:hydrolase activity"/>
    <property type="evidence" value="ECO:0007669"/>
    <property type="project" value="UniProtKB-UniRule"/>
</dbReference>
<dbReference type="EC" id="3.1.4.-" evidence="2"/>
<dbReference type="Gene3D" id="3.60.21.10">
    <property type="match status" value="1"/>
</dbReference>
<dbReference type="EMBL" id="AP022853">
    <property type="protein sequence ID" value="BCB26298.1"/>
    <property type="molecule type" value="Genomic_DNA"/>
</dbReference>
<gene>
    <name evidence="4" type="ORF">SKTS_11840</name>
</gene>
<feature type="domain" description="Calcineurin-like phosphoesterase" evidence="3">
    <location>
        <begin position="1"/>
        <end position="160"/>
    </location>
</feature>
<dbReference type="InterPro" id="IPR029052">
    <property type="entry name" value="Metallo-depent_PP-like"/>
</dbReference>
<reference evidence="5" key="1">
    <citation type="submission" date="2020-03" db="EMBL/GenBank/DDBJ databases">
        <title>Complete genome sequence of sulfur-oxidizing bacterium skT11.</title>
        <authorList>
            <person name="Kanda M."/>
            <person name="Kojima H."/>
            <person name="Fukui M."/>
        </authorList>
    </citation>
    <scope>NUCLEOTIDE SEQUENCE [LARGE SCALE GENOMIC DNA]</scope>
    <source>
        <strain evidence="5">skT11</strain>
    </source>
</reference>
<organism evidence="4 5">
    <name type="scientific">Sulfurimicrobium lacus</name>
    <dbReference type="NCBI Taxonomy" id="2715678"/>
    <lineage>
        <taxon>Bacteria</taxon>
        <taxon>Pseudomonadati</taxon>
        <taxon>Pseudomonadota</taxon>
        <taxon>Betaproteobacteria</taxon>
        <taxon>Nitrosomonadales</taxon>
        <taxon>Sulfuricellaceae</taxon>
        <taxon>Sulfurimicrobium</taxon>
    </lineage>
</organism>
<protein>
    <recommendedName>
        <fullName evidence="2">Phosphoesterase</fullName>
        <ecNumber evidence="2">3.1.4.-</ecNumber>
    </recommendedName>
</protein>
<keyword evidence="5" id="KW-1185">Reference proteome</keyword>
<evidence type="ECO:0000313" key="5">
    <source>
        <dbReference type="Proteomes" id="UP000502260"/>
    </source>
</evidence>
<dbReference type="Proteomes" id="UP000502260">
    <property type="component" value="Chromosome"/>
</dbReference>
<dbReference type="PANTHER" id="PTHR43165:SF1">
    <property type="entry name" value="PHOSPHODIESTERASE MJ0936"/>
    <property type="match status" value="1"/>
</dbReference>
<dbReference type="PANTHER" id="PTHR43165">
    <property type="entry name" value="METALLOPHOSPHOESTERASE"/>
    <property type="match status" value="1"/>
</dbReference>
<accession>A0A6F8V9C0</accession>
<dbReference type="AlphaFoldDB" id="A0A6F8V9C0"/>
<dbReference type="KEGG" id="slac:SKTS_11840"/>